<dbReference type="GO" id="GO:0009103">
    <property type="term" value="P:lipopolysaccharide biosynthetic process"/>
    <property type="evidence" value="ECO:0007669"/>
    <property type="project" value="UniProtKB-KW"/>
</dbReference>
<keyword evidence="4 9" id="KW-0812">Transmembrane</keyword>
<dbReference type="Pfam" id="PF00535">
    <property type="entry name" value="Glycos_transf_2"/>
    <property type="match status" value="1"/>
</dbReference>
<comment type="caution">
    <text evidence="11">The sequence shown here is derived from an EMBL/GenBank/DDBJ whole genome shotgun (WGS) entry which is preliminary data.</text>
</comment>
<dbReference type="Proteomes" id="UP000287171">
    <property type="component" value="Unassembled WGS sequence"/>
</dbReference>
<keyword evidence="7 9" id="KW-0472">Membrane</keyword>
<evidence type="ECO:0000256" key="8">
    <source>
        <dbReference type="SAM" id="MobiDB-lite"/>
    </source>
</evidence>
<dbReference type="GO" id="GO:0099621">
    <property type="term" value="F:undecaprenyl-phosphate 4-deoxy-4-formamido-L-arabinose transferase activity"/>
    <property type="evidence" value="ECO:0007669"/>
    <property type="project" value="TreeGrafter"/>
</dbReference>
<dbReference type="SUPFAM" id="SSF53448">
    <property type="entry name" value="Nucleotide-diphospho-sugar transferases"/>
    <property type="match status" value="1"/>
</dbReference>
<feature type="domain" description="Glycosyltransferase 2-like" evidence="10">
    <location>
        <begin position="13"/>
        <end position="176"/>
    </location>
</feature>
<evidence type="ECO:0000313" key="12">
    <source>
        <dbReference type="Proteomes" id="UP000287171"/>
    </source>
</evidence>
<dbReference type="InterPro" id="IPR050256">
    <property type="entry name" value="Glycosyltransferase_2"/>
</dbReference>
<accession>A0A402B059</accession>
<dbReference type="PANTHER" id="PTHR48090:SF3">
    <property type="entry name" value="UNDECAPRENYL-PHOSPHATE 4-DEOXY-4-FORMAMIDO-L-ARABINOSE TRANSFERASE"/>
    <property type="match status" value="1"/>
</dbReference>
<keyword evidence="2" id="KW-0328">Glycosyltransferase</keyword>
<dbReference type="EMBL" id="BIFT01000001">
    <property type="protein sequence ID" value="GCE24730.1"/>
    <property type="molecule type" value="Genomic_DNA"/>
</dbReference>
<evidence type="ECO:0000256" key="9">
    <source>
        <dbReference type="SAM" id="Phobius"/>
    </source>
</evidence>
<dbReference type="PANTHER" id="PTHR48090">
    <property type="entry name" value="UNDECAPRENYL-PHOSPHATE 4-DEOXY-4-FORMAMIDO-L-ARABINOSE TRANSFERASE-RELATED"/>
    <property type="match status" value="1"/>
</dbReference>
<dbReference type="GO" id="GO:0005886">
    <property type="term" value="C:plasma membrane"/>
    <property type="evidence" value="ECO:0007669"/>
    <property type="project" value="TreeGrafter"/>
</dbReference>
<dbReference type="RefSeq" id="WP_218027395.1">
    <property type="nucleotide sequence ID" value="NZ_BIFT01000001.1"/>
</dbReference>
<evidence type="ECO:0000256" key="3">
    <source>
        <dbReference type="ARBA" id="ARBA00022679"/>
    </source>
</evidence>
<evidence type="ECO:0000256" key="5">
    <source>
        <dbReference type="ARBA" id="ARBA00022985"/>
    </source>
</evidence>
<keyword evidence="1" id="KW-1003">Cell membrane</keyword>
<keyword evidence="3 11" id="KW-0808">Transferase</keyword>
<name>A0A402B059_9CHLR</name>
<feature type="transmembrane region" description="Helical" evidence="9">
    <location>
        <begin position="240"/>
        <end position="263"/>
    </location>
</feature>
<evidence type="ECO:0000256" key="4">
    <source>
        <dbReference type="ARBA" id="ARBA00022692"/>
    </source>
</evidence>
<dbReference type="Gene3D" id="3.90.550.10">
    <property type="entry name" value="Spore Coat Polysaccharide Biosynthesis Protein SpsA, Chain A"/>
    <property type="match status" value="1"/>
</dbReference>
<evidence type="ECO:0000313" key="11">
    <source>
        <dbReference type="EMBL" id="GCE24730.1"/>
    </source>
</evidence>
<sequence length="355" mass="40226">MRKNNDIRSKYLSVIIPVYNEEESISHLHKRVHAVLAQQSFSYEVIYVDDGSSDQTFQQLNRLIETDAHVRIIRFQRNFGQTAAMAAGLAHSQGRIIVFMDGDLQNDPIDIPLLLEKIEEGYDVVSGWRKNRQDAKLSRKIPSQLANKLISNVTGVHLHDYGCTLKAYRYEMLRHVRLYGEMHRFIPAYAALYGARITELEVNHHARQFGKSKYGISRTVRVVLDLITLKFLGSFGTKPLYAFGIPGLASIGLGLGTGVFSLLRNLFPVRSRRQRTPLFPISLLLSGFGLLSILSGLLAELLIRTYYESQNKQTYVVKQLSPVSNPVRHLPNDDLQSSKPLDIQEHVEKENASSH</sequence>
<gene>
    <name evidence="11" type="ORF">KDA_02140</name>
</gene>
<dbReference type="AlphaFoldDB" id="A0A402B059"/>
<reference evidence="12" key="1">
    <citation type="submission" date="2018-12" db="EMBL/GenBank/DDBJ databases">
        <title>Tengunoibacter tsumagoiensis gen. nov., sp. nov., Dictyobacter kobayashii sp. nov., D. alpinus sp. nov., and D. joshuensis sp. nov. and description of Dictyobacteraceae fam. nov. within the order Ktedonobacterales isolated from Tengu-no-mugimeshi.</title>
        <authorList>
            <person name="Wang C.M."/>
            <person name="Zheng Y."/>
            <person name="Sakai Y."/>
            <person name="Toyoda A."/>
            <person name="Minakuchi Y."/>
            <person name="Abe K."/>
            <person name="Yokota A."/>
            <person name="Yabe S."/>
        </authorList>
    </citation>
    <scope>NUCLEOTIDE SEQUENCE [LARGE SCALE GENOMIC DNA]</scope>
    <source>
        <strain evidence="12">Uno16</strain>
    </source>
</reference>
<dbReference type="InterPro" id="IPR029044">
    <property type="entry name" value="Nucleotide-diphossugar_trans"/>
</dbReference>
<feature type="transmembrane region" description="Helical" evidence="9">
    <location>
        <begin position="283"/>
        <end position="303"/>
    </location>
</feature>
<evidence type="ECO:0000256" key="1">
    <source>
        <dbReference type="ARBA" id="ARBA00022475"/>
    </source>
</evidence>
<feature type="compositionally biased region" description="Basic and acidic residues" evidence="8">
    <location>
        <begin position="342"/>
        <end position="355"/>
    </location>
</feature>
<dbReference type="CDD" id="cd04187">
    <property type="entry name" value="DPM1_like_bac"/>
    <property type="match status" value="1"/>
</dbReference>
<dbReference type="InterPro" id="IPR001173">
    <property type="entry name" value="Glyco_trans_2-like"/>
</dbReference>
<proteinExistence type="predicted"/>
<feature type="region of interest" description="Disordered" evidence="8">
    <location>
        <begin position="327"/>
        <end position="355"/>
    </location>
</feature>
<evidence type="ECO:0000259" key="10">
    <source>
        <dbReference type="Pfam" id="PF00535"/>
    </source>
</evidence>
<keyword evidence="12" id="KW-1185">Reference proteome</keyword>
<evidence type="ECO:0000256" key="7">
    <source>
        <dbReference type="ARBA" id="ARBA00023136"/>
    </source>
</evidence>
<keyword evidence="6 9" id="KW-1133">Transmembrane helix</keyword>
<organism evidence="11 12">
    <name type="scientific">Dictyobacter alpinus</name>
    <dbReference type="NCBI Taxonomy" id="2014873"/>
    <lineage>
        <taxon>Bacteria</taxon>
        <taxon>Bacillati</taxon>
        <taxon>Chloroflexota</taxon>
        <taxon>Ktedonobacteria</taxon>
        <taxon>Ktedonobacterales</taxon>
        <taxon>Dictyobacteraceae</taxon>
        <taxon>Dictyobacter</taxon>
    </lineage>
</organism>
<keyword evidence="5" id="KW-0448">Lipopolysaccharide biosynthesis</keyword>
<evidence type="ECO:0000256" key="2">
    <source>
        <dbReference type="ARBA" id="ARBA00022676"/>
    </source>
</evidence>
<protein>
    <submittedName>
        <fullName evidence="11">Glycosyl transferase</fullName>
    </submittedName>
</protein>
<evidence type="ECO:0000256" key="6">
    <source>
        <dbReference type="ARBA" id="ARBA00022989"/>
    </source>
</evidence>